<dbReference type="InterPro" id="IPR037047">
    <property type="entry name" value="PITH_dom_sf"/>
</dbReference>
<name>L8HJE3_ACACF</name>
<dbReference type="GeneID" id="14926802"/>
<feature type="compositionally biased region" description="Basic and acidic residues" evidence="2">
    <location>
        <begin position="341"/>
        <end position="353"/>
    </location>
</feature>
<evidence type="ECO:0000313" key="5">
    <source>
        <dbReference type="Proteomes" id="UP000011083"/>
    </source>
</evidence>
<evidence type="ECO:0000256" key="2">
    <source>
        <dbReference type="SAM" id="MobiDB-lite"/>
    </source>
</evidence>
<keyword evidence="5" id="KW-1185">Reference proteome</keyword>
<dbReference type="Proteomes" id="UP000011083">
    <property type="component" value="Unassembled WGS sequence"/>
</dbReference>
<feature type="region of interest" description="Disordered" evidence="2">
    <location>
        <begin position="310"/>
        <end position="353"/>
    </location>
</feature>
<dbReference type="Gene3D" id="2.60.120.470">
    <property type="entry name" value="PITH domain"/>
    <property type="match status" value="1"/>
</dbReference>
<reference evidence="4 5" key="1">
    <citation type="journal article" date="2013" name="Genome Biol.">
        <title>Genome of Acanthamoeba castellanii highlights extensive lateral gene transfer and early evolution of tyrosine kinase signaling.</title>
        <authorList>
            <person name="Clarke M."/>
            <person name="Lohan A.J."/>
            <person name="Liu B."/>
            <person name="Lagkouvardos I."/>
            <person name="Roy S."/>
            <person name="Zafar N."/>
            <person name="Bertelli C."/>
            <person name="Schilde C."/>
            <person name="Kianianmomeni A."/>
            <person name="Burglin T.R."/>
            <person name="Frech C."/>
            <person name="Turcotte B."/>
            <person name="Kopec K.O."/>
            <person name="Synnott J.M."/>
            <person name="Choo C."/>
            <person name="Paponov I."/>
            <person name="Finkler A."/>
            <person name="Soon Heng Tan C."/>
            <person name="Hutchins A.P."/>
            <person name="Weinmeier T."/>
            <person name="Rattei T."/>
            <person name="Chu J.S."/>
            <person name="Gimenez G."/>
            <person name="Irimia M."/>
            <person name="Rigden D.J."/>
            <person name="Fitzpatrick D.A."/>
            <person name="Lorenzo-Morales J."/>
            <person name="Bateman A."/>
            <person name="Chiu C.H."/>
            <person name="Tang P."/>
            <person name="Hegemann P."/>
            <person name="Fromm H."/>
            <person name="Raoult D."/>
            <person name="Greub G."/>
            <person name="Miranda-Saavedra D."/>
            <person name="Chen N."/>
            <person name="Nash P."/>
            <person name="Ginger M.L."/>
            <person name="Horn M."/>
            <person name="Schaap P."/>
            <person name="Caler L."/>
            <person name="Loftus B."/>
        </authorList>
    </citation>
    <scope>NUCLEOTIDE SEQUENCE [LARGE SCALE GENOMIC DNA]</scope>
    <source>
        <strain evidence="4 5">Neff</strain>
    </source>
</reference>
<dbReference type="PANTHER" id="PTHR12175">
    <property type="entry name" value="AD039 HT014 THIOREDOXIN FAMILY TRP26"/>
    <property type="match status" value="1"/>
</dbReference>
<dbReference type="GO" id="GO:0005737">
    <property type="term" value="C:cytoplasm"/>
    <property type="evidence" value="ECO:0007669"/>
    <property type="project" value="UniProtKB-ARBA"/>
</dbReference>
<dbReference type="AlphaFoldDB" id="L8HJE3"/>
<protein>
    <recommendedName>
        <fullName evidence="3">PITH domain-containing protein</fullName>
    </recommendedName>
</protein>
<dbReference type="Pfam" id="PF06201">
    <property type="entry name" value="PITH"/>
    <property type="match status" value="1"/>
</dbReference>
<feature type="region of interest" description="Disordered" evidence="2">
    <location>
        <begin position="479"/>
        <end position="504"/>
    </location>
</feature>
<dbReference type="InterPro" id="IPR041412">
    <property type="entry name" value="Xrn1_helical"/>
</dbReference>
<dbReference type="KEGG" id="acan:ACA1_326570"/>
<dbReference type="PANTHER" id="PTHR12175:SF5">
    <property type="entry name" value="OS03G0795500 PROTEIN"/>
    <property type="match status" value="1"/>
</dbReference>
<feature type="region of interest" description="Disordered" evidence="2">
    <location>
        <begin position="33"/>
        <end position="55"/>
    </location>
</feature>
<gene>
    <name evidence="4" type="ORF">ACA1_326570</name>
</gene>
<proteinExistence type="inferred from homology"/>
<evidence type="ECO:0000259" key="3">
    <source>
        <dbReference type="PROSITE" id="PS51532"/>
    </source>
</evidence>
<sequence length="531" mass="57946">GALNYFFGLYKDVLPTLDGYITDTRLLRRAEVKKEGEAENKENESESEDEDEEPRERMLIHFDRLEAFLAKLAGKEEEILNRRVAQRIRDYRRKKGNRKRRLFGLIRKRQKEEERTAAQLSAAVARASSSTPATTSGSAKPAPGGTPQLIDLGEFIDFGQSECLNARDSEALKAVLGGAGEEASTATRADVLSSDSDEQLLIKIAFKERVKLQSIEVLGPNQSAPRNVKLFVNKPNMTFDDVSDEAADQEFEFEEQQVNDAAEQEDDEPVGSKAHALKATKFRTLTHLTVFIEGNQGSEDHTKMSHLALYGLPPGHHRPLQAQARQSQARPARSAATGAERAAEEHHRPLTDEERRLFQELDREAEAELESDVLLRSLKSLPPSATGAQIAALLSASGDAEEAQAAVTESAASRKLEVDLQLWRRNYYLHKMNILVPSSSSSSSSSSTSSPTPAPSIFSTTASASSPSPFSLTSGGFASSSSSGSPFSFAASPASSTSSTSSSPSLASLIDSYVEGLVWIFKYYYEGCASW</sequence>
<dbReference type="Pfam" id="PF17846">
    <property type="entry name" value="XRN_M"/>
    <property type="match status" value="1"/>
</dbReference>
<dbReference type="VEuPathDB" id="AmoebaDB:ACA1_326570"/>
<dbReference type="PROSITE" id="PS51532">
    <property type="entry name" value="PITH"/>
    <property type="match status" value="1"/>
</dbReference>
<accession>L8HJE3</accession>
<feature type="compositionally biased region" description="Basic and acidic residues" evidence="2">
    <location>
        <begin position="33"/>
        <end position="44"/>
    </location>
</feature>
<evidence type="ECO:0000313" key="4">
    <source>
        <dbReference type="EMBL" id="ELR25709.1"/>
    </source>
</evidence>
<evidence type="ECO:0000256" key="1">
    <source>
        <dbReference type="ARBA" id="ARBA00025788"/>
    </source>
</evidence>
<dbReference type="SUPFAM" id="SSF49785">
    <property type="entry name" value="Galactose-binding domain-like"/>
    <property type="match status" value="1"/>
</dbReference>
<feature type="compositionally biased region" description="Low complexity" evidence="2">
    <location>
        <begin position="320"/>
        <end position="340"/>
    </location>
</feature>
<feature type="region of interest" description="Disordered" evidence="2">
    <location>
        <begin position="439"/>
        <end position="467"/>
    </location>
</feature>
<dbReference type="InterPro" id="IPR010400">
    <property type="entry name" value="PITH_dom"/>
</dbReference>
<dbReference type="STRING" id="1257118.L8HJE3"/>
<feature type="non-terminal residue" evidence="4">
    <location>
        <position position="1"/>
    </location>
</feature>
<feature type="non-terminal residue" evidence="4">
    <location>
        <position position="531"/>
    </location>
</feature>
<feature type="compositionally biased region" description="Low complexity" evidence="2">
    <location>
        <begin position="123"/>
        <end position="143"/>
    </location>
</feature>
<feature type="region of interest" description="Disordered" evidence="2">
    <location>
        <begin position="123"/>
        <end position="146"/>
    </location>
</feature>
<organism evidence="4 5">
    <name type="scientific">Acanthamoeba castellanii (strain ATCC 30010 / Neff)</name>
    <dbReference type="NCBI Taxonomy" id="1257118"/>
    <lineage>
        <taxon>Eukaryota</taxon>
        <taxon>Amoebozoa</taxon>
        <taxon>Discosea</taxon>
        <taxon>Longamoebia</taxon>
        <taxon>Centramoebida</taxon>
        <taxon>Acanthamoebidae</taxon>
        <taxon>Acanthamoeba</taxon>
    </lineage>
</organism>
<dbReference type="EMBL" id="KB007792">
    <property type="protein sequence ID" value="ELR25709.1"/>
    <property type="molecule type" value="Genomic_DNA"/>
</dbReference>
<dbReference type="RefSeq" id="XP_004358273.1">
    <property type="nucleotide sequence ID" value="XM_004358216.1"/>
</dbReference>
<dbReference type="InterPro" id="IPR008979">
    <property type="entry name" value="Galactose-bd-like_sf"/>
</dbReference>
<dbReference type="OrthoDB" id="2635at2759"/>
<feature type="domain" description="PITH" evidence="3">
    <location>
        <begin position="141"/>
        <end position="329"/>
    </location>
</feature>
<dbReference type="InterPro" id="IPR045099">
    <property type="entry name" value="PITH1-like"/>
</dbReference>
<comment type="similarity">
    <text evidence="1">Belongs to the PITHD1 family.</text>
</comment>